<evidence type="ECO:0000256" key="8">
    <source>
        <dbReference type="SAM" id="Phobius"/>
    </source>
</evidence>
<comment type="cofactor">
    <cofactor evidence="6">
        <name>heme</name>
        <dbReference type="ChEBI" id="CHEBI:30413"/>
    </cofactor>
</comment>
<dbReference type="InterPro" id="IPR002401">
    <property type="entry name" value="Cyt_P450_E_grp-I"/>
</dbReference>
<reference evidence="9" key="1">
    <citation type="submission" date="2023-05" db="EMBL/GenBank/DDBJ databases">
        <title>Nepenthes gracilis genome sequencing.</title>
        <authorList>
            <person name="Fukushima K."/>
        </authorList>
    </citation>
    <scope>NUCLEOTIDE SEQUENCE</scope>
    <source>
        <strain evidence="9">SING2019-196</strain>
    </source>
</reference>
<evidence type="ECO:0000256" key="7">
    <source>
        <dbReference type="RuleBase" id="RU000461"/>
    </source>
</evidence>
<evidence type="ECO:0000256" key="4">
    <source>
        <dbReference type="ARBA" id="ARBA00023004"/>
    </source>
</evidence>
<name>A0AAD3TIL7_NEPGR</name>
<proteinExistence type="inferred from homology"/>
<comment type="similarity">
    <text evidence="7">Belongs to the cytochrome P450 family.</text>
</comment>
<keyword evidence="5 7" id="KW-0503">Monooxygenase</keyword>
<feature type="transmembrane region" description="Helical" evidence="8">
    <location>
        <begin position="6"/>
        <end position="27"/>
    </location>
</feature>
<evidence type="ECO:0000256" key="5">
    <source>
        <dbReference type="ARBA" id="ARBA00023033"/>
    </source>
</evidence>
<dbReference type="GO" id="GO:0004497">
    <property type="term" value="F:monooxygenase activity"/>
    <property type="evidence" value="ECO:0007669"/>
    <property type="project" value="UniProtKB-KW"/>
</dbReference>
<organism evidence="9 10">
    <name type="scientific">Nepenthes gracilis</name>
    <name type="common">Slender pitcher plant</name>
    <dbReference type="NCBI Taxonomy" id="150966"/>
    <lineage>
        <taxon>Eukaryota</taxon>
        <taxon>Viridiplantae</taxon>
        <taxon>Streptophyta</taxon>
        <taxon>Embryophyta</taxon>
        <taxon>Tracheophyta</taxon>
        <taxon>Spermatophyta</taxon>
        <taxon>Magnoliopsida</taxon>
        <taxon>eudicotyledons</taxon>
        <taxon>Gunneridae</taxon>
        <taxon>Pentapetalae</taxon>
        <taxon>Caryophyllales</taxon>
        <taxon>Nepenthaceae</taxon>
        <taxon>Nepenthes</taxon>
    </lineage>
</organism>
<keyword evidence="8" id="KW-1133">Transmembrane helix</keyword>
<gene>
    <name evidence="9" type="ORF">Nepgr_031474</name>
</gene>
<keyword evidence="8" id="KW-0472">Membrane</keyword>
<keyword evidence="4 6" id="KW-0408">Iron</keyword>
<comment type="caution">
    <text evidence="9">The sequence shown here is derived from an EMBL/GenBank/DDBJ whole genome shotgun (WGS) entry which is preliminary data.</text>
</comment>
<dbReference type="PANTHER" id="PTHR47947">
    <property type="entry name" value="CYTOCHROME P450 82C3-RELATED"/>
    <property type="match status" value="1"/>
</dbReference>
<keyword evidence="10" id="KW-1185">Reference proteome</keyword>
<keyword evidence="8" id="KW-0812">Transmembrane</keyword>
<evidence type="ECO:0000256" key="6">
    <source>
        <dbReference type="PIRSR" id="PIRSR602401-1"/>
    </source>
</evidence>
<evidence type="ECO:0000256" key="3">
    <source>
        <dbReference type="ARBA" id="ARBA00023002"/>
    </source>
</evidence>
<sequence>MEHHLLAKTCTFATLFALLVSLCCVIWSRIRSSNPKRQPPEPTGSWPLIGHLRLLLASSSLPHIALANLADKYGPIFQLKFGMHPVLVVSNWKLAKECLAKNDKVFVNRPRTLAVEQLGYNSAMFGFSPYGPYWRELRKIVIVNLLSNHKLEQLKHVRIFEVRVAVKALHDKLRQTSKDVTSDGILVELKQWIGNINFNAIVRLIAGKSLWEFYKGEEYNLCQIAIRAFTELSGAFTVSDALPFLRWLDVGGYEKNMKRIAKQLDSILQGWLEEHKRFHSSEKENGQHDFIDTMLDIPHIAQQKPSGFESNTVIKATCLSMIFGGTDTTTSTLIWAVSLLLNNRHVLKKALDEFDTIVGKERLVNDSDMENLVYLQAIIKETMRLYPAAPLSGPREAISDCNISGYHVRAGTRLCINIHKIHRDPHVWSDPCEFRPERFLTTHKHVDVRGQNFELIPFGSGKRICPGISFSLQIMMFTLANLLQAFEIMTLSNKQVDLTERFGLTSMKDTPLEVILTPRLPDELYSNEYSICDEAMKNHF</sequence>
<dbReference type="GO" id="GO:0005506">
    <property type="term" value="F:iron ion binding"/>
    <property type="evidence" value="ECO:0007669"/>
    <property type="project" value="InterPro"/>
</dbReference>
<dbReference type="AlphaFoldDB" id="A0AAD3TIL7"/>
<evidence type="ECO:0008006" key="11">
    <source>
        <dbReference type="Google" id="ProtNLM"/>
    </source>
</evidence>
<keyword evidence="1 6" id="KW-0349">Heme</keyword>
<dbReference type="Proteomes" id="UP001279734">
    <property type="component" value="Unassembled WGS sequence"/>
</dbReference>
<dbReference type="InterPro" id="IPR036396">
    <property type="entry name" value="Cyt_P450_sf"/>
</dbReference>
<dbReference type="Gene3D" id="1.10.630.10">
    <property type="entry name" value="Cytochrome P450"/>
    <property type="match status" value="1"/>
</dbReference>
<keyword evidence="2 6" id="KW-0479">Metal-binding</keyword>
<protein>
    <recommendedName>
        <fullName evidence="11">Cytochrome P450</fullName>
    </recommendedName>
</protein>
<dbReference type="InterPro" id="IPR050651">
    <property type="entry name" value="Plant_Cytochrome_P450_Monoox"/>
</dbReference>
<keyword evidence="3 7" id="KW-0560">Oxidoreductase</keyword>
<dbReference type="InterPro" id="IPR001128">
    <property type="entry name" value="Cyt_P450"/>
</dbReference>
<evidence type="ECO:0000313" key="10">
    <source>
        <dbReference type="Proteomes" id="UP001279734"/>
    </source>
</evidence>
<dbReference type="GO" id="GO:0016705">
    <property type="term" value="F:oxidoreductase activity, acting on paired donors, with incorporation or reduction of molecular oxygen"/>
    <property type="evidence" value="ECO:0007669"/>
    <property type="project" value="InterPro"/>
</dbReference>
<evidence type="ECO:0000313" key="9">
    <source>
        <dbReference type="EMBL" id="GMH29631.1"/>
    </source>
</evidence>
<dbReference type="EMBL" id="BSYO01000036">
    <property type="protein sequence ID" value="GMH29631.1"/>
    <property type="molecule type" value="Genomic_DNA"/>
</dbReference>
<evidence type="ECO:0000256" key="2">
    <source>
        <dbReference type="ARBA" id="ARBA00022723"/>
    </source>
</evidence>
<dbReference type="InterPro" id="IPR017972">
    <property type="entry name" value="Cyt_P450_CS"/>
</dbReference>
<dbReference type="FunFam" id="1.10.630.10:FF:000026">
    <property type="entry name" value="Cytochrome P450 82C4"/>
    <property type="match status" value="1"/>
</dbReference>
<dbReference type="PANTHER" id="PTHR47947:SF19">
    <property type="entry name" value="CYTOCHROME P450 82C3-RELATED"/>
    <property type="match status" value="1"/>
</dbReference>
<dbReference type="PRINTS" id="PR00463">
    <property type="entry name" value="EP450I"/>
</dbReference>
<dbReference type="GO" id="GO:0020037">
    <property type="term" value="F:heme binding"/>
    <property type="evidence" value="ECO:0007669"/>
    <property type="project" value="InterPro"/>
</dbReference>
<evidence type="ECO:0000256" key="1">
    <source>
        <dbReference type="ARBA" id="ARBA00022617"/>
    </source>
</evidence>
<accession>A0AAD3TIL7</accession>
<feature type="binding site" description="axial binding residue" evidence="6">
    <location>
        <position position="465"/>
    </location>
    <ligand>
        <name>heme</name>
        <dbReference type="ChEBI" id="CHEBI:30413"/>
    </ligand>
    <ligandPart>
        <name>Fe</name>
        <dbReference type="ChEBI" id="CHEBI:18248"/>
    </ligandPart>
</feature>
<dbReference type="SUPFAM" id="SSF48264">
    <property type="entry name" value="Cytochrome P450"/>
    <property type="match status" value="1"/>
</dbReference>
<dbReference type="PROSITE" id="PS00086">
    <property type="entry name" value="CYTOCHROME_P450"/>
    <property type="match status" value="1"/>
</dbReference>
<dbReference type="CDD" id="cd20654">
    <property type="entry name" value="CYP82"/>
    <property type="match status" value="1"/>
</dbReference>
<dbReference type="PRINTS" id="PR00385">
    <property type="entry name" value="P450"/>
</dbReference>
<dbReference type="Pfam" id="PF00067">
    <property type="entry name" value="p450"/>
    <property type="match status" value="1"/>
</dbReference>